<accession>A0A540WCZ8</accession>
<comment type="caution">
    <text evidence="1">The sequence shown here is derived from an EMBL/GenBank/DDBJ whole genome shotgun (WGS) entry which is preliminary data.</text>
</comment>
<dbReference type="OrthoDB" id="3819414at2"/>
<proteinExistence type="predicted"/>
<evidence type="ECO:0000313" key="2">
    <source>
        <dbReference type="Proteomes" id="UP000319103"/>
    </source>
</evidence>
<sequence>MDADRIVRVRYFDRQFLRPQDFSDEQAYHVAMRRRHNVAGHSWGILHGLDLTADGGPLAVQPGLAVDGYGREVVVIERMTVPPLPPAPLTGEIAYDIWLIYDRAGSDTAPTGYGACGSEATAYYRWLELPRLLITAADDAVDANQPPQVPPGDLEFGPERTAPEETMPWPVLLGRVRRTTGSGLAIDRSGRRYAGLVAASVAHPRGDARIDLGAAADTDPTRFAVRADSNTDPLFDIAATGTATVHGNLAVNGELRIEQGALEFPVQAAQSTPAEASAKAPMDAAQPWQVYGAQSGTQRELRVELPSGAANALVIGTWSADKATFTPCLTVRGDNTVTVHGNLTVQGNLSAPATAALAPSAAVQSLATGALLSGIGGAAGVAARLYRPQGTTASASVVATALAADPELLQQVAAQLKQGYGATAGTLAQHLTGEG</sequence>
<dbReference type="RefSeq" id="WP_141637255.1">
    <property type="nucleotide sequence ID" value="NZ_VIGB01000003.1"/>
</dbReference>
<name>A0A540WCZ8_9ACTN</name>
<gene>
    <name evidence="1" type="ORF">E6W39_37495</name>
</gene>
<dbReference type="Proteomes" id="UP000319103">
    <property type="component" value="Unassembled WGS sequence"/>
</dbReference>
<dbReference type="EMBL" id="VIGB01000003">
    <property type="protein sequence ID" value="TQF06848.1"/>
    <property type="molecule type" value="Genomic_DNA"/>
</dbReference>
<dbReference type="AlphaFoldDB" id="A0A540WCZ8"/>
<evidence type="ECO:0000313" key="1">
    <source>
        <dbReference type="EMBL" id="TQF06848.1"/>
    </source>
</evidence>
<keyword evidence="2" id="KW-1185">Reference proteome</keyword>
<protein>
    <submittedName>
        <fullName evidence="1">Uncharacterized protein</fullName>
    </submittedName>
</protein>
<organism evidence="1 2">
    <name type="scientific">Kitasatospora acidiphila</name>
    <dbReference type="NCBI Taxonomy" id="2567942"/>
    <lineage>
        <taxon>Bacteria</taxon>
        <taxon>Bacillati</taxon>
        <taxon>Actinomycetota</taxon>
        <taxon>Actinomycetes</taxon>
        <taxon>Kitasatosporales</taxon>
        <taxon>Streptomycetaceae</taxon>
        <taxon>Kitasatospora</taxon>
    </lineage>
</organism>
<reference evidence="1 2" key="1">
    <citation type="submission" date="2019-06" db="EMBL/GenBank/DDBJ databases">
        <title>Description of Kitasatospora acidophila sp. nov. isolated from pine grove soil, and reclassification of Streptomyces novaecaesareae to Kitasatospora novaeceasareae comb. nov.</title>
        <authorList>
            <person name="Kim M.J."/>
        </authorList>
    </citation>
    <scope>NUCLEOTIDE SEQUENCE [LARGE SCALE GENOMIC DNA]</scope>
    <source>
        <strain evidence="1 2">MMS16-CNU292</strain>
    </source>
</reference>